<dbReference type="RefSeq" id="XP_003675499.1">
    <property type="nucleotide sequence ID" value="XM_003675451.1"/>
</dbReference>
<reference evidence="5 6" key="1">
    <citation type="journal article" date="2011" name="Proc. Natl. Acad. Sci. U.S.A.">
        <title>Evolutionary erosion of yeast sex chromosomes by mating-type switching accidents.</title>
        <authorList>
            <person name="Gordon J.L."/>
            <person name="Armisen D."/>
            <person name="Proux-Wera E."/>
            <person name="Oheigeartaigh S.S."/>
            <person name="Byrne K.P."/>
            <person name="Wolfe K.H."/>
        </authorList>
    </citation>
    <scope>NUCLEOTIDE SEQUENCE [LARGE SCALE GENOMIC DNA]</scope>
    <source>
        <strain evidence="6">ATCC 76901 / BCRC 22586 / CBS 4309 / NBRC 1992 / NRRL Y-12630</strain>
    </source>
</reference>
<sequence length="914" mass="104243">MDTYVNNKKVPKSVTTPKEQISNFSNMNQSETSTASSAAMKPSNVLYRGNQHSDDIDLNSDEGNGALGMKAISVQQALTMYKNQTHNHYLIFDLSCNEMKFPNISSNFKPISERIAHSSLLEAENVDSVHLTFPSTLLRRQTFDFERLLETIFSMDKKLEILKLIEECNVFIFFDDISTMSSCSKATYTIILKFKTFLEQTFGETPKRLYLLSEQHPSLNKKSNHLKRDAPNNKFNISGFNSMAVLRNPRANTKNLGLQIKIPTTNTRTFAQSLKKDSVNYSPNSLKKYFSFTIPKSLDSHDNSLPSWLKRFSEKGKDQFILEKLSKNFNLLEELEVNRLSSGLDHKKPDINNKTQDTGESQFPTHNQITIPSDVQASSSYHKIYSLSHLQKQFKKQKRKLSQPVIQKDSSQISIDDLKNIVSKNNNIKTKEALDHPPTLTPLIITTGDENQSNPHMLSPSQSTSSSTSLVCPFGESYNNSSEILLTPLDNYELSQGIQSFAKNRYSNILPYEHTRVKLEPSPVNTINDSQTSLSTLSWKESNDNDSSVSIQKPNAIHKDKNILLNSLNNSPNDTERTFTSNNDWMSDANLARKRRNSYFGKDSPVDPFSSLTSSNFVTSDFSTSLLLSPRSSSNSEKSHSNHESNTKNPLQFDDYFNANYLKLPQINPDYEYVATQAPLPSTMDDFWKVVISNCIKVIVSLNSDDELALKKWDVYWNSNSCQNYKIKVVETFTNFFNLDGLILRVFEVTKCKGHEKISSMVFQLQYTKWIDSCSICMPDLLKLLKIKDILLVEDPKDFIEEWKKNKVDEDILNRIKGNSKKVTKYDTPLLVHCSAGCGRTGVFITLDFLINVLTVSKNASNRIDVWNMKQDLIFIIVNELRKQRLSMVQNLTQYITCYESILEYFALLKDNEN</sequence>
<evidence type="ECO:0000313" key="5">
    <source>
        <dbReference type="EMBL" id="CCC69132.1"/>
    </source>
</evidence>
<dbReference type="InterPro" id="IPR003595">
    <property type="entry name" value="Tyr_Pase_cat"/>
</dbReference>
<dbReference type="GO" id="GO:0071474">
    <property type="term" value="P:cellular hyperosmotic response"/>
    <property type="evidence" value="ECO:0007669"/>
    <property type="project" value="EnsemblFungi"/>
</dbReference>
<dbReference type="GO" id="GO:0043937">
    <property type="term" value="P:regulation of sporulation"/>
    <property type="evidence" value="ECO:0007669"/>
    <property type="project" value="EnsemblFungi"/>
</dbReference>
<dbReference type="eggNOG" id="KOG0789">
    <property type="taxonomic scope" value="Eukaryota"/>
</dbReference>
<feature type="domain" description="Tyrosine specific protein phosphatases" evidence="4">
    <location>
        <begin position="810"/>
        <end position="896"/>
    </location>
</feature>
<dbReference type="GO" id="GO:0005634">
    <property type="term" value="C:nucleus"/>
    <property type="evidence" value="ECO:0007669"/>
    <property type="project" value="EnsemblFungi"/>
</dbReference>
<dbReference type="InterPro" id="IPR000242">
    <property type="entry name" value="PTP_cat"/>
</dbReference>
<evidence type="ECO:0000256" key="2">
    <source>
        <dbReference type="SAM" id="MobiDB-lite"/>
    </source>
</evidence>
<dbReference type="Gene3D" id="3.90.190.10">
    <property type="entry name" value="Protein tyrosine phosphatase superfamily"/>
    <property type="match status" value="2"/>
</dbReference>
<dbReference type="OrthoDB" id="6058203at2759"/>
<dbReference type="SUPFAM" id="SSF52799">
    <property type="entry name" value="(Phosphotyrosine protein) phosphatases II"/>
    <property type="match status" value="2"/>
</dbReference>
<feature type="region of interest" description="Disordered" evidence="2">
    <location>
        <begin position="629"/>
        <end position="650"/>
    </location>
</feature>
<dbReference type="SMART" id="SM00194">
    <property type="entry name" value="PTPc"/>
    <property type="match status" value="1"/>
</dbReference>
<evidence type="ECO:0000313" key="6">
    <source>
        <dbReference type="Proteomes" id="UP000001640"/>
    </source>
</evidence>
<dbReference type="SMART" id="SM00404">
    <property type="entry name" value="PTPc_motif"/>
    <property type="match status" value="1"/>
</dbReference>
<dbReference type="PROSITE" id="PS00383">
    <property type="entry name" value="TYR_PHOSPHATASE_1"/>
    <property type="match status" value="1"/>
</dbReference>
<dbReference type="KEGG" id="ncs:NCAS_0C01420"/>
<dbReference type="GO" id="GO:0071852">
    <property type="term" value="P:fungal-type cell wall organization or biogenesis"/>
    <property type="evidence" value="ECO:0007669"/>
    <property type="project" value="EnsemblFungi"/>
</dbReference>
<feature type="compositionally biased region" description="Low complexity" evidence="2">
    <location>
        <begin position="459"/>
        <end position="469"/>
    </location>
</feature>
<dbReference type="GO" id="GO:0051457">
    <property type="term" value="P:maintenance of protein location in nucleus"/>
    <property type="evidence" value="ECO:0007669"/>
    <property type="project" value="EnsemblFungi"/>
</dbReference>
<dbReference type="Pfam" id="PF00102">
    <property type="entry name" value="Y_phosphatase"/>
    <property type="match status" value="1"/>
</dbReference>
<dbReference type="InterPro" id="IPR016130">
    <property type="entry name" value="Tyr_Pase_AS"/>
</dbReference>
<dbReference type="Proteomes" id="UP000001640">
    <property type="component" value="Chromosome 3"/>
</dbReference>
<dbReference type="PANTHER" id="PTHR19134:SF561">
    <property type="entry name" value="PROTEIN TYROSINE PHOSPHATASE 36E, ISOFORM A"/>
    <property type="match status" value="1"/>
</dbReference>
<evidence type="ECO:0008006" key="7">
    <source>
        <dbReference type="Google" id="ProtNLM"/>
    </source>
</evidence>
<feature type="compositionally biased region" description="Low complexity" evidence="2">
    <location>
        <begin position="437"/>
        <end position="447"/>
    </location>
</feature>
<evidence type="ECO:0000259" key="4">
    <source>
        <dbReference type="PROSITE" id="PS50056"/>
    </source>
</evidence>
<proteinExistence type="inferred from homology"/>
<feature type="domain" description="Tyrosine-protein phosphatase" evidence="3">
    <location>
        <begin position="503"/>
        <end position="905"/>
    </location>
</feature>
<dbReference type="InterPro" id="IPR050348">
    <property type="entry name" value="Protein-Tyr_Phosphatase"/>
</dbReference>
<feature type="compositionally biased region" description="Basic and acidic residues" evidence="2">
    <location>
        <begin position="637"/>
        <end position="646"/>
    </location>
</feature>
<dbReference type="PROSITE" id="PS50056">
    <property type="entry name" value="TYR_PHOSPHATASE_2"/>
    <property type="match status" value="1"/>
</dbReference>
<protein>
    <recommendedName>
        <fullName evidence="7">Tyrosine specific protein phosphatases domain-containing protein</fullName>
    </recommendedName>
</protein>
<dbReference type="FunCoup" id="G0VCC3">
    <property type="interactions" value="177"/>
</dbReference>
<dbReference type="AlphaFoldDB" id="G0VCC3"/>
<dbReference type="InterPro" id="IPR000387">
    <property type="entry name" value="Tyr_Pase_dom"/>
</dbReference>
<keyword evidence="6" id="KW-1185">Reference proteome</keyword>
<feature type="region of interest" description="Disordered" evidence="2">
    <location>
        <begin position="1"/>
        <end position="41"/>
    </location>
</feature>
<feature type="compositionally biased region" description="Polar residues" evidence="2">
    <location>
        <begin position="13"/>
        <end position="37"/>
    </location>
</feature>
<dbReference type="GO" id="GO:1903138">
    <property type="term" value="P:negative regulation of cell integrity MAPK cascade"/>
    <property type="evidence" value="ECO:0007669"/>
    <property type="project" value="EnsemblFungi"/>
</dbReference>
<dbReference type="STRING" id="1064592.G0VCC3"/>
<dbReference type="HOGENOM" id="CLU_009242_0_0_1"/>
<dbReference type="PANTHER" id="PTHR19134">
    <property type="entry name" value="RECEPTOR-TYPE TYROSINE-PROTEIN PHOSPHATASE"/>
    <property type="match status" value="1"/>
</dbReference>
<accession>G0VCC3</accession>
<evidence type="ECO:0000256" key="1">
    <source>
        <dbReference type="ARBA" id="ARBA00009649"/>
    </source>
</evidence>
<comment type="similarity">
    <text evidence="1">Belongs to the protein-tyrosine phosphatase family. Non-receptor class subfamily.</text>
</comment>
<dbReference type="OMA" id="RKWDIYW"/>
<organism evidence="5 6">
    <name type="scientific">Naumovozyma castellii</name>
    <name type="common">Yeast</name>
    <name type="synonym">Saccharomyces castellii</name>
    <dbReference type="NCBI Taxonomy" id="27288"/>
    <lineage>
        <taxon>Eukaryota</taxon>
        <taxon>Fungi</taxon>
        <taxon>Dikarya</taxon>
        <taxon>Ascomycota</taxon>
        <taxon>Saccharomycotina</taxon>
        <taxon>Saccharomycetes</taxon>
        <taxon>Saccharomycetales</taxon>
        <taxon>Saccharomycetaceae</taxon>
        <taxon>Naumovozyma</taxon>
    </lineage>
</organism>
<name>G0VCC3_NAUCA</name>
<reference key="2">
    <citation type="submission" date="2011-08" db="EMBL/GenBank/DDBJ databases">
        <title>Genome sequence of Naumovozyma castellii.</title>
        <authorList>
            <person name="Gordon J.L."/>
            <person name="Armisen D."/>
            <person name="Proux-Wera E."/>
            <person name="OhEigeartaigh S.S."/>
            <person name="Byrne K.P."/>
            <person name="Wolfe K.H."/>
        </authorList>
    </citation>
    <scope>NUCLEOTIDE SEQUENCE</scope>
    <source>
        <strain>Type strain:CBS 4309</strain>
    </source>
</reference>
<feature type="region of interest" description="Disordered" evidence="2">
    <location>
        <begin position="429"/>
        <end position="469"/>
    </location>
</feature>
<dbReference type="InParanoid" id="G0VCC3"/>
<dbReference type="GO" id="GO:0004725">
    <property type="term" value="F:protein tyrosine phosphatase activity"/>
    <property type="evidence" value="ECO:0007669"/>
    <property type="project" value="EnsemblFungi"/>
</dbReference>
<dbReference type="EMBL" id="HE576754">
    <property type="protein sequence ID" value="CCC69132.1"/>
    <property type="molecule type" value="Genomic_DNA"/>
</dbReference>
<dbReference type="GeneID" id="96902716"/>
<dbReference type="PROSITE" id="PS50055">
    <property type="entry name" value="TYR_PHOSPHATASE_PTP"/>
    <property type="match status" value="1"/>
</dbReference>
<feature type="compositionally biased region" description="Polar residues" evidence="2">
    <location>
        <begin position="352"/>
        <end position="366"/>
    </location>
</feature>
<dbReference type="GO" id="GO:0071507">
    <property type="term" value="P:pheromone response MAPK cascade"/>
    <property type="evidence" value="ECO:0007669"/>
    <property type="project" value="EnsemblFungi"/>
</dbReference>
<dbReference type="PRINTS" id="PR00700">
    <property type="entry name" value="PRTYPHPHTASE"/>
</dbReference>
<gene>
    <name evidence="5" type="primary">NCAS0C01420</name>
    <name evidence="5" type="ordered locus">NCAS_0C01420</name>
</gene>
<dbReference type="InterPro" id="IPR029021">
    <property type="entry name" value="Prot-tyrosine_phosphatase-like"/>
</dbReference>
<evidence type="ECO:0000259" key="3">
    <source>
        <dbReference type="PROSITE" id="PS50055"/>
    </source>
</evidence>
<dbReference type="CDD" id="cd18533">
    <property type="entry name" value="PTP_fungal"/>
    <property type="match status" value="1"/>
</dbReference>
<feature type="region of interest" description="Disordered" evidence="2">
    <location>
        <begin position="346"/>
        <end position="366"/>
    </location>
</feature>